<proteinExistence type="predicted"/>
<sequence length="161" mass="18572">MYWFLIRVFFVVMCSVPFVADAIEFEKKHSIPLLIKEYHNPYYDELYRLISMQDRLNEVDLVNMSKQVVDDISAIAKCHDAIVILLIEMLPDRENVGGKNSFFEVNPGCPNSLLLSAIEEKGAKGVFKAYQFIESVIEAKTNLAEYIDKERYVNPEIKKCP</sequence>
<evidence type="ECO:0000313" key="1">
    <source>
        <dbReference type="EMBL" id="GHE97304.1"/>
    </source>
</evidence>
<protein>
    <submittedName>
        <fullName evidence="1">Uncharacterized protein</fullName>
    </submittedName>
</protein>
<dbReference type="Proteomes" id="UP000626370">
    <property type="component" value="Unassembled WGS sequence"/>
</dbReference>
<gene>
    <name evidence="1" type="ORF">GCM10011501_28580</name>
</gene>
<keyword evidence="2" id="KW-1185">Reference proteome</keyword>
<evidence type="ECO:0000313" key="2">
    <source>
        <dbReference type="Proteomes" id="UP000626370"/>
    </source>
</evidence>
<dbReference type="EMBL" id="BNAH01000012">
    <property type="protein sequence ID" value="GHE97304.1"/>
    <property type="molecule type" value="Genomic_DNA"/>
</dbReference>
<name>A0ABQ3IWY4_9GAMM</name>
<organism evidence="1 2">
    <name type="scientific">Thalassotalea profundi</name>
    <dbReference type="NCBI Taxonomy" id="2036687"/>
    <lineage>
        <taxon>Bacteria</taxon>
        <taxon>Pseudomonadati</taxon>
        <taxon>Pseudomonadota</taxon>
        <taxon>Gammaproteobacteria</taxon>
        <taxon>Alteromonadales</taxon>
        <taxon>Colwelliaceae</taxon>
        <taxon>Thalassotalea</taxon>
    </lineage>
</organism>
<comment type="caution">
    <text evidence="1">The sequence shown here is derived from an EMBL/GenBank/DDBJ whole genome shotgun (WGS) entry which is preliminary data.</text>
</comment>
<reference evidence="2" key="1">
    <citation type="journal article" date="2019" name="Int. J. Syst. Evol. Microbiol.">
        <title>The Global Catalogue of Microorganisms (GCM) 10K type strain sequencing project: providing services to taxonomists for standard genome sequencing and annotation.</title>
        <authorList>
            <consortium name="The Broad Institute Genomics Platform"/>
            <consortium name="The Broad Institute Genome Sequencing Center for Infectious Disease"/>
            <person name="Wu L."/>
            <person name="Ma J."/>
        </authorList>
    </citation>
    <scope>NUCLEOTIDE SEQUENCE [LARGE SCALE GENOMIC DNA]</scope>
    <source>
        <strain evidence="2">CGMCC 1.15922</strain>
    </source>
</reference>
<accession>A0ABQ3IWY4</accession>